<evidence type="ECO:0000256" key="1">
    <source>
        <dbReference type="SAM" id="MobiDB-lite"/>
    </source>
</evidence>
<keyword evidence="3" id="KW-1185">Reference proteome</keyword>
<feature type="region of interest" description="Disordered" evidence="1">
    <location>
        <begin position="1"/>
        <end position="63"/>
    </location>
</feature>
<dbReference type="EMBL" id="AP027732">
    <property type="protein sequence ID" value="BDZ50669.1"/>
    <property type="molecule type" value="Genomic_DNA"/>
</dbReference>
<feature type="region of interest" description="Disordered" evidence="1">
    <location>
        <begin position="132"/>
        <end position="159"/>
    </location>
</feature>
<gene>
    <name evidence="2" type="ORF">GCM10025867_29100</name>
</gene>
<name>A0ABN6Y011_9MICO</name>
<dbReference type="Proteomes" id="UP001321486">
    <property type="component" value="Chromosome"/>
</dbReference>
<evidence type="ECO:0000313" key="3">
    <source>
        <dbReference type="Proteomes" id="UP001321486"/>
    </source>
</evidence>
<protein>
    <submittedName>
        <fullName evidence="2">Uncharacterized protein</fullName>
    </submittedName>
</protein>
<proteinExistence type="predicted"/>
<reference evidence="3" key="1">
    <citation type="journal article" date="2019" name="Int. J. Syst. Evol. Microbiol.">
        <title>The Global Catalogue of Microorganisms (GCM) 10K type strain sequencing project: providing services to taxonomists for standard genome sequencing and annotation.</title>
        <authorList>
            <consortium name="The Broad Institute Genomics Platform"/>
            <consortium name="The Broad Institute Genome Sequencing Center for Infectious Disease"/>
            <person name="Wu L."/>
            <person name="Ma J."/>
        </authorList>
    </citation>
    <scope>NUCLEOTIDE SEQUENCE [LARGE SCALE GENOMIC DNA]</scope>
    <source>
        <strain evidence="3">NBRC 108728</strain>
    </source>
</reference>
<feature type="compositionally biased region" description="Basic and acidic residues" evidence="1">
    <location>
        <begin position="148"/>
        <end position="159"/>
    </location>
</feature>
<organism evidence="2 3">
    <name type="scientific">Frondihabitans sucicola</name>
    <dbReference type="NCBI Taxonomy" id="1268041"/>
    <lineage>
        <taxon>Bacteria</taxon>
        <taxon>Bacillati</taxon>
        <taxon>Actinomycetota</taxon>
        <taxon>Actinomycetes</taxon>
        <taxon>Micrococcales</taxon>
        <taxon>Microbacteriaceae</taxon>
        <taxon>Frondihabitans</taxon>
    </lineage>
</organism>
<accession>A0ABN6Y011</accession>
<evidence type="ECO:0000313" key="2">
    <source>
        <dbReference type="EMBL" id="BDZ50669.1"/>
    </source>
</evidence>
<sequence length="159" mass="16366">MAAVDQDGQAHDARATESAQGVERGADGAAGVEHVVDQDDGLAVDATGRKRRGAGRPGGLPPEVVAVERHVDGADGNGFATDRLECATQTIGEMDAASGDAQDDEIVCPAIALEDLVGDACQSTRDVSLTQHFSGAQSDPLPRLSGRNLKDVGVERPPL</sequence>